<evidence type="ECO:0000259" key="1">
    <source>
        <dbReference type="Pfam" id="PF12867"/>
    </source>
</evidence>
<evidence type="ECO:0000313" key="3">
    <source>
        <dbReference type="Proteomes" id="UP000016860"/>
    </source>
</evidence>
<sequence length="161" mass="19207">MTKEEKNSLLQQFELLSNEFDYVLELSDELILYRPFEDAWSIKEQIIHCMEVDIANFHRYRKAIAQPDTPVLSFDQIWTRNLDYQLSDLKMSMDLMKLVRSYMVSHLKTIIACDWTKYAYIHDKKGKVNLEEALSQYIEHVDFHKKLIDRNIQLFKAASPK</sequence>
<dbReference type="RefSeq" id="WP_020817133.1">
    <property type="nucleotide sequence ID" value="NZ_ATAY01000094.1"/>
</dbReference>
<dbReference type="Gene3D" id="1.20.120.450">
    <property type="entry name" value="dinb family like domain"/>
    <property type="match status" value="1"/>
</dbReference>
<comment type="caution">
    <text evidence="2">The sequence shown here is derived from an EMBL/GenBank/DDBJ whole genome shotgun (WGS) entry which is preliminary data.</text>
</comment>
<dbReference type="STRING" id="1330534.L323_18825"/>
<dbReference type="OrthoDB" id="9793216at2"/>
<dbReference type="EMBL" id="ATAY01000094">
    <property type="protein sequence ID" value="EPR08140.1"/>
    <property type="molecule type" value="Genomic_DNA"/>
</dbReference>
<dbReference type="SUPFAM" id="SSF109854">
    <property type="entry name" value="DinB/YfiT-like putative metalloenzymes"/>
    <property type="match status" value="1"/>
</dbReference>
<dbReference type="Proteomes" id="UP000016860">
    <property type="component" value="Unassembled WGS sequence"/>
</dbReference>
<evidence type="ECO:0000313" key="2">
    <source>
        <dbReference type="EMBL" id="EPR08140.1"/>
    </source>
</evidence>
<dbReference type="PATRIC" id="fig|1330534.3.peg.3739"/>
<dbReference type="AlphaFoldDB" id="U4QX86"/>
<organism evidence="2 3">
    <name type="scientific">Ruminiclostridium papyrosolvens C7</name>
    <dbReference type="NCBI Taxonomy" id="1330534"/>
    <lineage>
        <taxon>Bacteria</taxon>
        <taxon>Bacillati</taxon>
        <taxon>Bacillota</taxon>
        <taxon>Clostridia</taxon>
        <taxon>Eubacteriales</taxon>
        <taxon>Oscillospiraceae</taxon>
        <taxon>Ruminiclostridium</taxon>
    </lineage>
</organism>
<dbReference type="InterPro" id="IPR034660">
    <property type="entry name" value="DinB/YfiT-like"/>
</dbReference>
<dbReference type="Pfam" id="PF12867">
    <property type="entry name" value="DinB_2"/>
    <property type="match status" value="1"/>
</dbReference>
<dbReference type="InterPro" id="IPR024775">
    <property type="entry name" value="DinB-like"/>
</dbReference>
<reference evidence="2 3" key="1">
    <citation type="journal article" date="2013" name="Genome Announc.">
        <title>Draft Genome Sequence of the Cellulolytic Bacterium Clostridium papyrosolvens C7 (ATCC 700395).</title>
        <authorList>
            <person name="Zepeda V."/>
            <person name="Dassa B."/>
            <person name="Borovok I."/>
            <person name="Lamed R."/>
            <person name="Bayer E.A."/>
            <person name="Cate J.H."/>
        </authorList>
    </citation>
    <scope>NUCLEOTIDE SEQUENCE [LARGE SCALE GENOMIC DNA]</scope>
    <source>
        <strain evidence="2 3">C7</strain>
    </source>
</reference>
<feature type="domain" description="DinB-like" evidence="1">
    <location>
        <begin position="19"/>
        <end position="146"/>
    </location>
</feature>
<gene>
    <name evidence="2" type="ORF">L323_18825</name>
</gene>
<accession>U4QX86</accession>
<proteinExistence type="predicted"/>
<protein>
    <recommendedName>
        <fullName evidence="1">DinB-like domain-containing protein</fullName>
    </recommendedName>
</protein>
<name>U4QX86_9FIRM</name>